<reference evidence="3" key="1">
    <citation type="journal article" date="2017" name="Genome Biol.">
        <title>Comparative genomics reveals high biological diversity and specific adaptations in the industrially and medically important fungal genus Aspergillus.</title>
        <authorList>
            <person name="de Vries R.P."/>
            <person name="Riley R."/>
            <person name="Wiebenga A."/>
            <person name="Aguilar-Osorio G."/>
            <person name="Amillis S."/>
            <person name="Uchima C.A."/>
            <person name="Anderluh G."/>
            <person name="Asadollahi M."/>
            <person name="Askin M."/>
            <person name="Barry K."/>
            <person name="Battaglia E."/>
            <person name="Bayram O."/>
            <person name="Benocci T."/>
            <person name="Braus-Stromeyer S.A."/>
            <person name="Caldana C."/>
            <person name="Canovas D."/>
            <person name="Cerqueira G.C."/>
            <person name="Chen F."/>
            <person name="Chen W."/>
            <person name="Choi C."/>
            <person name="Clum A."/>
            <person name="Dos Santos R.A."/>
            <person name="Damasio A.R."/>
            <person name="Diallinas G."/>
            <person name="Emri T."/>
            <person name="Fekete E."/>
            <person name="Flipphi M."/>
            <person name="Freyberg S."/>
            <person name="Gallo A."/>
            <person name="Gournas C."/>
            <person name="Habgood R."/>
            <person name="Hainaut M."/>
            <person name="Harispe M.L."/>
            <person name="Henrissat B."/>
            <person name="Hilden K.S."/>
            <person name="Hope R."/>
            <person name="Hossain A."/>
            <person name="Karabika E."/>
            <person name="Karaffa L."/>
            <person name="Karanyi Z."/>
            <person name="Krasevec N."/>
            <person name="Kuo A."/>
            <person name="Kusch H."/>
            <person name="LaButti K."/>
            <person name="Lagendijk E.L."/>
            <person name="Lapidus A."/>
            <person name="Levasseur A."/>
            <person name="Lindquist E."/>
            <person name="Lipzen A."/>
            <person name="Logrieco A.F."/>
            <person name="MacCabe A."/>
            <person name="Maekelae M.R."/>
            <person name="Malavazi I."/>
            <person name="Melin P."/>
            <person name="Meyer V."/>
            <person name="Mielnichuk N."/>
            <person name="Miskei M."/>
            <person name="Molnar A.P."/>
            <person name="Mule G."/>
            <person name="Ngan C.Y."/>
            <person name="Orejas M."/>
            <person name="Orosz E."/>
            <person name="Ouedraogo J.P."/>
            <person name="Overkamp K.M."/>
            <person name="Park H.-S."/>
            <person name="Perrone G."/>
            <person name="Piumi F."/>
            <person name="Punt P.J."/>
            <person name="Ram A.F."/>
            <person name="Ramon A."/>
            <person name="Rauscher S."/>
            <person name="Record E."/>
            <person name="Riano-Pachon D.M."/>
            <person name="Robert V."/>
            <person name="Roehrig J."/>
            <person name="Ruller R."/>
            <person name="Salamov A."/>
            <person name="Salih N.S."/>
            <person name="Samson R.A."/>
            <person name="Sandor E."/>
            <person name="Sanguinetti M."/>
            <person name="Schuetze T."/>
            <person name="Sepcic K."/>
            <person name="Shelest E."/>
            <person name="Sherlock G."/>
            <person name="Sophianopoulou V."/>
            <person name="Squina F.M."/>
            <person name="Sun H."/>
            <person name="Susca A."/>
            <person name="Todd R.B."/>
            <person name="Tsang A."/>
            <person name="Unkles S.E."/>
            <person name="van de Wiele N."/>
            <person name="van Rossen-Uffink D."/>
            <person name="Oliveira J.V."/>
            <person name="Vesth T.C."/>
            <person name="Visser J."/>
            <person name="Yu J.-H."/>
            <person name="Zhou M."/>
            <person name="Andersen M.R."/>
            <person name="Archer D.B."/>
            <person name="Baker S.E."/>
            <person name="Benoit I."/>
            <person name="Brakhage A.A."/>
            <person name="Braus G.H."/>
            <person name="Fischer R."/>
            <person name="Frisvad J.C."/>
            <person name="Goldman G.H."/>
            <person name="Houbraken J."/>
            <person name="Oakley B."/>
            <person name="Pocsi I."/>
            <person name="Scazzocchio C."/>
            <person name="Seiboth B."/>
            <person name="vanKuyk P.A."/>
            <person name="Wortman J."/>
            <person name="Dyer P.S."/>
            <person name="Grigoriev I.V."/>
        </authorList>
    </citation>
    <scope>NUCLEOTIDE SEQUENCE [LARGE SCALE GENOMIC DNA]</scope>
    <source>
        <strain evidence="3">ATCC 16872 / CBS 172.66 / WB 5094</strain>
    </source>
</reference>
<dbReference type="GeneID" id="30976893"/>
<feature type="region of interest" description="Disordered" evidence="1">
    <location>
        <begin position="123"/>
        <end position="176"/>
    </location>
</feature>
<feature type="compositionally biased region" description="Basic and acidic residues" evidence="1">
    <location>
        <begin position="241"/>
        <end position="258"/>
    </location>
</feature>
<feature type="region of interest" description="Disordered" evidence="1">
    <location>
        <begin position="306"/>
        <end position="329"/>
    </location>
</feature>
<gene>
    <name evidence="2" type="ORF">ASPACDRAFT_55987</name>
</gene>
<dbReference type="OMA" id="KGCHTFT"/>
<dbReference type="VEuPathDB" id="FungiDB:ASPACDRAFT_55987"/>
<dbReference type="PANTHER" id="PTHR40625">
    <property type="entry name" value="GTP-BINDING PROTEIN ESDC-RELATED"/>
    <property type="match status" value="1"/>
</dbReference>
<evidence type="ECO:0000313" key="2">
    <source>
        <dbReference type="EMBL" id="OJK04512.1"/>
    </source>
</evidence>
<accession>A0A1L9X7V0</accession>
<protein>
    <recommendedName>
        <fullName evidence="4">AMP-activated protein kinase glycogen-binding domain-containing protein</fullName>
    </recommendedName>
</protein>
<feature type="region of interest" description="Disordered" evidence="1">
    <location>
        <begin position="238"/>
        <end position="278"/>
    </location>
</feature>
<dbReference type="OrthoDB" id="5422351at2759"/>
<dbReference type="EMBL" id="KV878970">
    <property type="protein sequence ID" value="OJK04512.1"/>
    <property type="molecule type" value="Genomic_DNA"/>
</dbReference>
<dbReference type="PANTHER" id="PTHR40625:SF1">
    <property type="entry name" value="AMP-ACTIVATED PROTEIN KINASE GLYCOGEN-BINDING DOMAIN-CONTAINING PROTEIN"/>
    <property type="match status" value="1"/>
</dbReference>
<evidence type="ECO:0000313" key="3">
    <source>
        <dbReference type="Proteomes" id="UP000184546"/>
    </source>
</evidence>
<dbReference type="RefSeq" id="XP_020060851.1">
    <property type="nucleotide sequence ID" value="XM_020203079.1"/>
</dbReference>
<sequence length="637" mass="69646">MTSTTLMTFLLCTNPQVKSVKLLGSWDNFSKPYLMERDRRVGPGQWKGCHTFANIVCDGSPAHMIPARSGGLKMGGTYWYYYLLDNDVEYYNEAEPITTHCPFLPGQPVNVLNVPVILPDAVPAHTHPRNPSAQSVVPQTMNPDDKYLNPRRPPKPRPTLPRLRTSPPLLEQPAPAWSFSTSPLGIITNRSASQPSSATPKVRVNEGPRGPVFKTARSVSPPRSRGLLAAFRQWNVSSPDLGDHHGPEITRPSPDRGPLDSNPHIPTGRFDTSIHPNIVINRPPSTGYDQSYNQRVYTGHHLTPAATGHRQSVPSSIHEKSQNPAEQPFVAEQATPRAKARDLKQTNAVERSLWESSALLATSIGFTTAEDLAMTPRPSVTREKRLPTLPNSPSSVMDEALREIDARGKAFDTEALVSHFSDFTDTDSVAGSSVCERSHFSEWSTDTELLSPESMTCSAPFNQDVPPLPDTYVSGYADYLKTSVAGEMSDPDTPHLTVNSKSTATSVAGDSPLLDLPLPRLSISLSPSDLSLSDLCINEEEDCVESNPKRHAAFFGGVESIQGLGLLHSPDPTVLGFPEHLKDEIELLQEERRAVSDPVDNRLSRASLLGQSAAMREMMTELSYLKGMIESGASAEI</sequence>
<feature type="compositionally biased region" description="Low complexity" evidence="1">
    <location>
        <begin position="160"/>
        <end position="169"/>
    </location>
</feature>
<feature type="compositionally biased region" description="Polar residues" evidence="1">
    <location>
        <begin position="129"/>
        <end position="142"/>
    </location>
</feature>
<dbReference type="AlphaFoldDB" id="A0A1L9X7V0"/>
<dbReference type="STRING" id="690307.A0A1L9X7V0"/>
<feature type="compositionally biased region" description="Polar residues" evidence="1">
    <location>
        <begin position="188"/>
        <end position="199"/>
    </location>
</feature>
<evidence type="ECO:0008006" key="4">
    <source>
        <dbReference type="Google" id="ProtNLM"/>
    </source>
</evidence>
<feature type="region of interest" description="Disordered" evidence="1">
    <location>
        <begin position="188"/>
        <end position="221"/>
    </location>
</feature>
<dbReference type="Proteomes" id="UP000184546">
    <property type="component" value="Unassembled WGS sequence"/>
</dbReference>
<keyword evidence="3" id="KW-1185">Reference proteome</keyword>
<evidence type="ECO:0000256" key="1">
    <source>
        <dbReference type="SAM" id="MobiDB-lite"/>
    </source>
</evidence>
<proteinExistence type="predicted"/>
<organism evidence="2 3">
    <name type="scientific">Aspergillus aculeatus (strain ATCC 16872 / CBS 172.66 / WB 5094)</name>
    <dbReference type="NCBI Taxonomy" id="690307"/>
    <lineage>
        <taxon>Eukaryota</taxon>
        <taxon>Fungi</taxon>
        <taxon>Dikarya</taxon>
        <taxon>Ascomycota</taxon>
        <taxon>Pezizomycotina</taxon>
        <taxon>Eurotiomycetes</taxon>
        <taxon>Eurotiomycetidae</taxon>
        <taxon>Eurotiales</taxon>
        <taxon>Aspergillaceae</taxon>
        <taxon>Aspergillus</taxon>
        <taxon>Aspergillus subgen. Circumdati</taxon>
    </lineage>
</organism>
<name>A0A1L9X7V0_ASPA1</name>